<gene>
    <name evidence="2" type="ORF">GCM10012286_65830</name>
</gene>
<evidence type="ECO:0000313" key="2">
    <source>
        <dbReference type="EMBL" id="GGO54918.1"/>
    </source>
</evidence>
<evidence type="ECO:0000256" key="1">
    <source>
        <dbReference type="SAM" id="MobiDB-lite"/>
    </source>
</evidence>
<evidence type="ECO:0008006" key="4">
    <source>
        <dbReference type="Google" id="ProtNLM"/>
    </source>
</evidence>
<evidence type="ECO:0000313" key="3">
    <source>
        <dbReference type="Proteomes" id="UP000656881"/>
    </source>
</evidence>
<proteinExistence type="predicted"/>
<organism evidence="2 3">
    <name type="scientific">Streptomyces lasiicapitis</name>
    <dbReference type="NCBI Taxonomy" id="1923961"/>
    <lineage>
        <taxon>Bacteria</taxon>
        <taxon>Bacillati</taxon>
        <taxon>Actinomycetota</taxon>
        <taxon>Actinomycetes</taxon>
        <taxon>Kitasatosporales</taxon>
        <taxon>Streptomycetaceae</taxon>
        <taxon>Streptomyces</taxon>
    </lineage>
</organism>
<feature type="region of interest" description="Disordered" evidence="1">
    <location>
        <begin position="172"/>
        <end position="195"/>
    </location>
</feature>
<dbReference type="RefSeq" id="WP_189176722.1">
    <property type="nucleotide sequence ID" value="NZ_BMNG01000016.1"/>
</dbReference>
<protein>
    <recommendedName>
        <fullName evidence="4">Histidine kinase</fullName>
    </recommendedName>
</protein>
<dbReference type="Proteomes" id="UP000656881">
    <property type="component" value="Unassembled WGS sequence"/>
</dbReference>
<dbReference type="EMBL" id="BMNG01000016">
    <property type="protein sequence ID" value="GGO54918.1"/>
    <property type="molecule type" value="Genomic_DNA"/>
</dbReference>
<comment type="caution">
    <text evidence="2">The sequence shown here is derived from an EMBL/GenBank/DDBJ whole genome shotgun (WGS) entry which is preliminary data.</text>
</comment>
<reference evidence="3" key="1">
    <citation type="journal article" date="2019" name="Int. J. Syst. Evol. Microbiol.">
        <title>The Global Catalogue of Microorganisms (GCM) 10K type strain sequencing project: providing services to taxonomists for standard genome sequencing and annotation.</title>
        <authorList>
            <consortium name="The Broad Institute Genomics Platform"/>
            <consortium name="The Broad Institute Genome Sequencing Center for Infectious Disease"/>
            <person name="Wu L."/>
            <person name="Ma J."/>
        </authorList>
    </citation>
    <scope>NUCLEOTIDE SEQUENCE [LARGE SCALE GENOMIC DNA]</scope>
    <source>
        <strain evidence="3">CGMCC 4.7349</strain>
    </source>
</reference>
<sequence>MSESDDDKVLFFTFKDPEHARDALHDVTQLPTVSRAAILARSKDGELAVPETYPADDGGAAAVGGAVGALVGLLGGPLGVLFGWGAGALLGVSADADEAEDSIDALTVLSQGVNEGETVVIADLTESDPRAADEIAGRLGGTVVRVPAQDVEAEVRSAQEAAENAVRAARKQHREQRRAEFKDKVDHLFRHEGRG</sequence>
<feature type="compositionally biased region" description="Basic and acidic residues" evidence="1">
    <location>
        <begin position="177"/>
        <end position="195"/>
    </location>
</feature>
<keyword evidence="3" id="KW-1185">Reference proteome</keyword>
<accession>A0ABQ2MMB4</accession>
<name>A0ABQ2MMB4_9ACTN</name>